<dbReference type="Gene3D" id="2.60.40.790">
    <property type="match status" value="1"/>
</dbReference>
<feature type="domain" description="CS" evidence="4">
    <location>
        <begin position="39"/>
        <end position="129"/>
    </location>
</feature>
<dbReference type="InterPro" id="IPR002068">
    <property type="entry name" value="A-crystallin/Hsp20_dom"/>
</dbReference>
<dbReference type="Proteomes" id="UP000032566">
    <property type="component" value="Unassembled WGS sequence"/>
</dbReference>
<protein>
    <submittedName>
        <fullName evidence="5">Molecular chaperone</fullName>
    </submittedName>
</protein>
<evidence type="ECO:0000313" key="6">
    <source>
        <dbReference type="Proteomes" id="UP000032566"/>
    </source>
</evidence>
<reference evidence="5 6" key="1">
    <citation type="submission" date="2014-12" db="EMBL/GenBank/DDBJ databases">
        <title>Isolation of bacteria from lake water.</title>
        <authorList>
            <person name="Sheng K.-Y."/>
            <person name="Chin P.-S."/>
            <person name="Chan K.-G."/>
            <person name="Tan G.S."/>
        </authorList>
    </citation>
    <scope>NUCLEOTIDE SEQUENCE [LARGE SCALE GENOMIC DNA]</scope>
    <source>
        <strain evidence="5 6">KY4</strain>
    </source>
</reference>
<evidence type="ECO:0000313" key="5">
    <source>
        <dbReference type="EMBL" id="KJA09408.1"/>
    </source>
</evidence>
<dbReference type="PROSITE" id="PS01031">
    <property type="entry name" value="SHSP"/>
    <property type="match status" value="1"/>
</dbReference>
<comment type="similarity">
    <text evidence="1 2">Belongs to the small heat shock protein (HSP20) family.</text>
</comment>
<sequence>MFFTPVIRRAAYTHAPRSADLALQRFLMGTLGTTAGGSGQPAGYTVTQDDKHTTLQLDVPGLSREQLNITIEGNVVKVQSVEGAPRSVQRAWELAQDIDTAASTAKLENGVLTLTLARLEPASKATSLTIH</sequence>
<name>A0A0D7K8C7_9BURK</name>
<dbReference type="CDD" id="cd00298">
    <property type="entry name" value="ACD_sHsps_p23-like"/>
    <property type="match status" value="1"/>
</dbReference>
<dbReference type="InterPro" id="IPR007052">
    <property type="entry name" value="CS_dom"/>
</dbReference>
<dbReference type="EMBL" id="JXYQ01000062">
    <property type="protein sequence ID" value="KJA09408.1"/>
    <property type="molecule type" value="Genomic_DNA"/>
</dbReference>
<dbReference type="AlphaFoldDB" id="A0A0D7K8C7"/>
<dbReference type="OrthoDB" id="8794599at2"/>
<gene>
    <name evidence="5" type="ORF">RP29_16570</name>
</gene>
<evidence type="ECO:0000259" key="3">
    <source>
        <dbReference type="PROSITE" id="PS01031"/>
    </source>
</evidence>
<dbReference type="STRING" id="80878.RP29_16570"/>
<evidence type="ECO:0000259" key="4">
    <source>
        <dbReference type="PROSITE" id="PS51203"/>
    </source>
</evidence>
<evidence type="ECO:0000256" key="2">
    <source>
        <dbReference type="RuleBase" id="RU003616"/>
    </source>
</evidence>
<feature type="domain" description="SHSP" evidence="3">
    <location>
        <begin position="33"/>
        <end position="131"/>
    </location>
</feature>
<keyword evidence="6" id="KW-1185">Reference proteome</keyword>
<dbReference type="InterPro" id="IPR008978">
    <property type="entry name" value="HSP20-like_chaperone"/>
</dbReference>
<organism evidence="5 6">
    <name type="scientific">Acidovorax temperans</name>
    <dbReference type="NCBI Taxonomy" id="80878"/>
    <lineage>
        <taxon>Bacteria</taxon>
        <taxon>Pseudomonadati</taxon>
        <taxon>Pseudomonadota</taxon>
        <taxon>Betaproteobacteria</taxon>
        <taxon>Burkholderiales</taxon>
        <taxon>Comamonadaceae</taxon>
        <taxon>Acidovorax</taxon>
    </lineage>
</organism>
<proteinExistence type="inferred from homology"/>
<dbReference type="PROSITE" id="PS51203">
    <property type="entry name" value="CS"/>
    <property type="match status" value="1"/>
</dbReference>
<dbReference type="PATRIC" id="fig|80878.5.peg.3233"/>
<comment type="caution">
    <text evidence="5">The sequence shown here is derived from an EMBL/GenBank/DDBJ whole genome shotgun (WGS) entry which is preliminary data.</text>
</comment>
<dbReference type="RefSeq" id="WP_044401096.1">
    <property type="nucleotide sequence ID" value="NZ_JXYQ01000062.1"/>
</dbReference>
<accession>A0A0D7K8C7</accession>
<dbReference type="Pfam" id="PF00011">
    <property type="entry name" value="HSP20"/>
    <property type="match status" value="1"/>
</dbReference>
<dbReference type="SUPFAM" id="SSF49764">
    <property type="entry name" value="HSP20-like chaperones"/>
    <property type="match status" value="1"/>
</dbReference>
<evidence type="ECO:0000256" key="1">
    <source>
        <dbReference type="PROSITE-ProRule" id="PRU00285"/>
    </source>
</evidence>